<gene>
    <name evidence="1" type="ORF">CYMTET_32454</name>
</gene>
<dbReference type="InterPro" id="IPR011989">
    <property type="entry name" value="ARM-like"/>
</dbReference>
<proteinExistence type="predicted"/>
<protein>
    <submittedName>
        <fullName evidence="1">Uncharacterized protein</fullName>
    </submittedName>
</protein>
<dbReference type="Pfam" id="PF25801">
    <property type="entry name" value="HEAT_GCN1_C_2"/>
    <property type="match status" value="1"/>
</dbReference>
<comment type="caution">
    <text evidence="1">The sequence shown here is derived from an EMBL/GenBank/DDBJ whole genome shotgun (WGS) entry which is preliminary data.</text>
</comment>
<dbReference type="PANTHER" id="PTHR16216">
    <property type="entry name" value="DYNEIN ASSEMBLY FACTOR 5, AXONEMAL"/>
    <property type="match status" value="1"/>
</dbReference>
<dbReference type="Proteomes" id="UP001190700">
    <property type="component" value="Unassembled WGS sequence"/>
</dbReference>
<feature type="non-terminal residue" evidence="1">
    <location>
        <position position="1"/>
    </location>
</feature>
<dbReference type="Gene3D" id="1.25.10.10">
    <property type="entry name" value="Leucine-rich Repeat Variant"/>
    <property type="match status" value="1"/>
</dbReference>
<sequence length="265" mass="29686">LNQHMDELLPILANCLGLERDAHMRLGLLKVVDQLFEDEERGSAFRSHSHDVVMQLLVAPAVWRSGKTAAAVRYHAIRALGTFLERKLITPEELHGIISQGGDVKLLSVVHTCMEEDYYADTRRVGVYALQQVLLVAGPHLDGEERRQIYPEILKRLDDSNDGIRLATTGCITAFFSTLNQSYDDTNTGYFLDGIIVHMDDADPSIQEGICAALQEAARIKPEVVEEKVLSVRARHRSPVYCDRVLEACTVGKQNPQERGSNFKF</sequence>
<evidence type="ECO:0000313" key="2">
    <source>
        <dbReference type="Proteomes" id="UP001190700"/>
    </source>
</evidence>
<keyword evidence="2" id="KW-1185">Reference proteome</keyword>
<reference evidence="1 2" key="1">
    <citation type="journal article" date="2015" name="Genome Biol. Evol.">
        <title>Comparative Genomics of a Bacterivorous Green Alga Reveals Evolutionary Causalities and Consequences of Phago-Mixotrophic Mode of Nutrition.</title>
        <authorList>
            <person name="Burns J.A."/>
            <person name="Paasch A."/>
            <person name="Narechania A."/>
            <person name="Kim E."/>
        </authorList>
    </citation>
    <scope>NUCLEOTIDE SEQUENCE [LARGE SCALE GENOMIC DNA]</scope>
    <source>
        <strain evidence="1 2">PLY_AMNH</strain>
    </source>
</reference>
<evidence type="ECO:0000313" key="1">
    <source>
        <dbReference type="EMBL" id="KAK3258504.1"/>
    </source>
</evidence>
<dbReference type="PANTHER" id="PTHR16216:SF2">
    <property type="entry name" value="DYNEIN AXONEMAL ASSEMBLY FACTOR 5"/>
    <property type="match status" value="1"/>
</dbReference>
<dbReference type="InterPro" id="IPR016024">
    <property type="entry name" value="ARM-type_fold"/>
</dbReference>
<dbReference type="InterPro" id="IPR052623">
    <property type="entry name" value="DAAF5"/>
</dbReference>
<accession>A0AAE0FF09</accession>
<organism evidence="1 2">
    <name type="scientific">Cymbomonas tetramitiformis</name>
    <dbReference type="NCBI Taxonomy" id="36881"/>
    <lineage>
        <taxon>Eukaryota</taxon>
        <taxon>Viridiplantae</taxon>
        <taxon>Chlorophyta</taxon>
        <taxon>Pyramimonadophyceae</taxon>
        <taxon>Pyramimonadales</taxon>
        <taxon>Pyramimonadaceae</taxon>
        <taxon>Cymbomonas</taxon>
    </lineage>
</organism>
<dbReference type="SUPFAM" id="SSF48371">
    <property type="entry name" value="ARM repeat"/>
    <property type="match status" value="1"/>
</dbReference>
<name>A0AAE0FF09_9CHLO</name>
<dbReference type="AlphaFoldDB" id="A0AAE0FF09"/>
<dbReference type="EMBL" id="LGRX02019490">
    <property type="protein sequence ID" value="KAK3258504.1"/>
    <property type="molecule type" value="Genomic_DNA"/>
</dbReference>